<proteinExistence type="predicted"/>
<reference evidence="1 2" key="1">
    <citation type="submission" date="2019-03" db="EMBL/GenBank/DDBJ databases">
        <title>Biocontrol and xenobiotic degradation properties of endophytic Pseudomonas fluorescens strain BRZ63.</title>
        <authorList>
            <person name="Chlebek D.A."/>
            <person name="Pinski A."/>
            <person name="Zur J.P."/>
            <person name="Michalska J."/>
            <person name="Hupert-Kocurek K.T."/>
        </authorList>
    </citation>
    <scope>NUCLEOTIDE SEQUENCE [LARGE SCALE GENOMIC DNA]</scope>
    <source>
        <strain evidence="1 2">BRZ63</strain>
    </source>
</reference>
<evidence type="ECO:0000313" key="1">
    <source>
        <dbReference type="EMBL" id="TFW44225.1"/>
    </source>
</evidence>
<gene>
    <name evidence="1" type="ORF">E4T65_06905</name>
</gene>
<dbReference type="AlphaFoldDB" id="A0A4Y9TIM5"/>
<name>A0A4Y9TIM5_PSEFL</name>
<accession>A0A4Y9TIM5</accession>
<organism evidence="1 2">
    <name type="scientific">Pseudomonas fluorescens</name>
    <dbReference type="NCBI Taxonomy" id="294"/>
    <lineage>
        <taxon>Bacteria</taxon>
        <taxon>Pseudomonadati</taxon>
        <taxon>Pseudomonadota</taxon>
        <taxon>Gammaproteobacteria</taxon>
        <taxon>Pseudomonadales</taxon>
        <taxon>Pseudomonadaceae</taxon>
        <taxon>Pseudomonas</taxon>
    </lineage>
</organism>
<comment type="caution">
    <text evidence="1">The sequence shown here is derived from an EMBL/GenBank/DDBJ whole genome shotgun (WGS) entry which is preliminary data.</text>
</comment>
<dbReference type="RefSeq" id="WP_029290735.1">
    <property type="nucleotide sequence ID" value="NZ_SPVI01000003.1"/>
</dbReference>
<dbReference type="Proteomes" id="UP000297322">
    <property type="component" value="Unassembled WGS sequence"/>
</dbReference>
<protein>
    <submittedName>
        <fullName evidence="1">Uncharacterized protein</fullName>
    </submittedName>
</protein>
<dbReference type="EMBL" id="SPVI01000003">
    <property type="protein sequence ID" value="TFW44225.1"/>
    <property type="molecule type" value="Genomic_DNA"/>
</dbReference>
<sequence length="240" mass="27007">MNLVLENATDVELAPLEELEVLLKDIPAAKERTFFGNALVKAYEQVVQSESLVELLREVEVYFAMCTKYLDLPEEVRTELKCIQQLGSRLAGVDSREDYLDVRHHVSNLEREIGALQRAVNQAFERMIQREFASIGALGAVLSKVDETRELGKRMEMLGRQAKEVSKRSTTQVVVEVERLRSERQVMRDELDSFGADEAVLAFLQDISQGALPLSRINGSVLPWLEQHHAVGLLTISLSA</sequence>
<evidence type="ECO:0000313" key="2">
    <source>
        <dbReference type="Proteomes" id="UP000297322"/>
    </source>
</evidence>